<dbReference type="PANTHER" id="PTHR40066:SF1">
    <property type="entry name" value="UPF0473 PROTEIN CBO2561_CLC_2432"/>
    <property type="match status" value="1"/>
</dbReference>
<organism evidence="3 4">
    <name type="scientific">Paenibacillus solanacearum</name>
    <dbReference type="NCBI Taxonomy" id="2048548"/>
    <lineage>
        <taxon>Bacteria</taxon>
        <taxon>Bacillati</taxon>
        <taxon>Bacillota</taxon>
        <taxon>Bacilli</taxon>
        <taxon>Bacillales</taxon>
        <taxon>Paenibacillaceae</taxon>
        <taxon>Paenibacillus</taxon>
    </lineage>
</organism>
<evidence type="ECO:0000313" key="3">
    <source>
        <dbReference type="EMBL" id="CAG7651909.1"/>
    </source>
</evidence>
<keyword evidence="4" id="KW-1185">Reference proteome</keyword>
<evidence type="ECO:0000256" key="1">
    <source>
        <dbReference type="ARBA" id="ARBA00008439"/>
    </source>
</evidence>
<proteinExistence type="inferred from homology"/>
<dbReference type="Pfam" id="PF06949">
    <property type="entry name" value="DUF1292"/>
    <property type="match status" value="1"/>
</dbReference>
<dbReference type="InterPro" id="IPR009711">
    <property type="entry name" value="UPF0473"/>
</dbReference>
<name>A0A916K7X1_9BACL</name>
<protein>
    <recommendedName>
        <fullName evidence="2">UPF0473 protein PAESOLCIP111_06417</fullName>
    </recommendedName>
</protein>
<dbReference type="RefSeq" id="WP_218096078.1">
    <property type="nucleotide sequence ID" value="NZ_CAJVAS010000065.1"/>
</dbReference>
<dbReference type="EMBL" id="CAJVAS010000065">
    <property type="protein sequence ID" value="CAG7651909.1"/>
    <property type="molecule type" value="Genomic_DNA"/>
</dbReference>
<dbReference type="HAMAP" id="MF_01448">
    <property type="entry name" value="UPF0473"/>
    <property type="match status" value="1"/>
</dbReference>
<gene>
    <name evidence="3" type="ORF">PAESOLCIP111_06417</name>
</gene>
<evidence type="ECO:0000313" key="4">
    <source>
        <dbReference type="Proteomes" id="UP000693672"/>
    </source>
</evidence>
<comment type="similarity">
    <text evidence="1 2">Belongs to the UPF0473 family.</text>
</comment>
<comment type="caution">
    <text evidence="3">The sequence shown here is derived from an EMBL/GenBank/DDBJ whole genome shotgun (WGS) entry which is preliminary data.</text>
</comment>
<sequence length="112" mass="13214">MIKEVIDLSKDQTNDQEQLLEEPEIIIIPDDEGNEEEFEVIMKFEVDGSDKKYMMVVPVDADEESDEVYAFRYEEDGDDLQLYTIDDEEEWNIVEETFNTLMDEADDEEESQ</sequence>
<dbReference type="AlphaFoldDB" id="A0A916K7X1"/>
<evidence type="ECO:0000256" key="2">
    <source>
        <dbReference type="HAMAP-Rule" id="MF_01448"/>
    </source>
</evidence>
<dbReference type="PANTHER" id="PTHR40066">
    <property type="entry name" value="UPF0473 PROTEIN CBO2561/CLC_2432"/>
    <property type="match status" value="1"/>
</dbReference>
<reference evidence="3" key="1">
    <citation type="submission" date="2021-06" db="EMBL/GenBank/DDBJ databases">
        <authorList>
            <person name="Criscuolo A."/>
        </authorList>
    </citation>
    <scope>NUCLEOTIDE SEQUENCE</scope>
    <source>
        <strain evidence="3">CIP111600</strain>
    </source>
</reference>
<dbReference type="Proteomes" id="UP000693672">
    <property type="component" value="Unassembled WGS sequence"/>
</dbReference>
<accession>A0A916K7X1</accession>